<gene>
    <name evidence="2" type="ORF">GcM3_03957</name>
</gene>
<evidence type="ECO:0000313" key="3">
    <source>
        <dbReference type="Proteomes" id="UP000283383"/>
    </source>
</evidence>
<keyword evidence="1" id="KW-0472">Membrane</keyword>
<keyword evidence="1" id="KW-1133">Transmembrane helix</keyword>
<accession>A0A420H1H8</accession>
<reference evidence="2 3" key="1">
    <citation type="journal article" date="2018" name="BMC Genomics">
        <title>Comparative genome analyses reveal sequence features reflecting distinct modes of host-adaptation between dicot and monocot powdery mildew.</title>
        <authorList>
            <person name="Wu Y."/>
            <person name="Ma X."/>
            <person name="Pan Z."/>
            <person name="Kale S.D."/>
            <person name="Song Y."/>
            <person name="King H."/>
            <person name="Zhang Q."/>
            <person name="Presley C."/>
            <person name="Deng X."/>
            <person name="Wei C.I."/>
            <person name="Xiao S."/>
        </authorList>
    </citation>
    <scope>NUCLEOTIDE SEQUENCE [LARGE SCALE GENOMIC DNA]</scope>
    <source>
        <strain evidence="2">UMSG3</strain>
    </source>
</reference>
<sequence length="60" mass="6606">MASRGFFRPRSFFIVGFCGCSVLFLGLKWRAVMERSESAKRSSSKEANFIVVPSRSGGGI</sequence>
<dbReference type="Proteomes" id="UP000283383">
    <property type="component" value="Unassembled WGS sequence"/>
</dbReference>
<dbReference type="EMBL" id="MCBQ01022316">
    <property type="protein sequence ID" value="RKF51359.1"/>
    <property type="molecule type" value="Genomic_DNA"/>
</dbReference>
<dbReference type="AlphaFoldDB" id="A0A420H1H8"/>
<proteinExistence type="predicted"/>
<feature type="transmembrane region" description="Helical" evidence="1">
    <location>
        <begin position="12"/>
        <end position="31"/>
    </location>
</feature>
<organism evidence="2 3">
    <name type="scientific">Golovinomyces cichoracearum</name>
    <dbReference type="NCBI Taxonomy" id="62708"/>
    <lineage>
        <taxon>Eukaryota</taxon>
        <taxon>Fungi</taxon>
        <taxon>Dikarya</taxon>
        <taxon>Ascomycota</taxon>
        <taxon>Pezizomycotina</taxon>
        <taxon>Leotiomycetes</taxon>
        <taxon>Erysiphales</taxon>
        <taxon>Erysiphaceae</taxon>
        <taxon>Golovinomyces</taxon>
    </lineage>
</organism>
<protein>
    <submittedName>
        <fullName evidence="2">Uncharacterized protein</fullName>
    </submittedName>
</protein>
<name>A0A420H1H8_9PEZI</name>
<evidence type="ECO:0000256" key="1">
    <source>
        <dbReference type="SAM" id="Phobius"/>
    </source>
</evidence>
<keyword evidence="3" id="KW-1185">Reference proteome</keyword>
<comment type="caution">
    <text evidence="2">The sequence shown here is derived from an EMBL/GenBank/DDBJ whole genome shotgun (WGS) entry which is preliminary data.</text>
</comment>
<keyword evidence="1" id="KW-0812">Transmembrane</keyword>
<evidence type="ECO:0000313" key="2">
    <source>
        <dbReference type="EMBL" id="RKF51359.1"/>
    </source>
</evidence>